<dbReference type="Gene3D" id="2.40.160.210">
    <property type="entry name" value="Acyl-CoA thioesterase, double hotdog domain"/>
    <property type="match status" value="1"/>
</dbReference>
<dbReference type="InterPro" id="IPR042171">
    <property type="entry name" value="Acyl-CoA_hotdog"/>
</dbReference>
<dbReference type="OrthoDB" id="1413770at2"/>
<dbReference type="Pfam" id="PF13622">
    <property type="entry name" value="4HBT_3"/>
    <property type="match status" value="1"/>
</dbReference>
<dbReference type="Proteomes" id="UP000319516">
    <property type="component" value="Unassembled WGS sequence"/>
</dbReference>
<evidence type="ECO:0000313" key="3">
    <source>
        <dbReference type="EMBL" id="TQL52460.1"/>
    </source>
</evidence>
<evidence type="ECO:0000259" key="1">
    <source>
        <dbReference type="Pfam" id="PF13622"/>
    </source>
</evidence>
<dbReference type="RefSeq" id="WP_141786331.1">
    <property type="nucleotide sequence ID" value="NZ_BAAAIK010000001.1"/>
</dbReference>
<dbReference type="InterPro" id="IPR029069">
    <property type="entry name" value="HotDog_dom_sf"/>
</dbReference>
<dbReference type="InterPro" id="IPR049449">
    <property type="entry name" value="TesB_ACOT8-like_N"/>
</dbReference>
<dbReference type="InterPro" id="IPR049450">
    <property type="entry name" value="ACOT8-like_C"/>
</dbReference>
<dbReference type="AlphaFoldDB" id="A0A542YWI3"/>
<gene>
    <name evidence="3" type="ORF">FB467_3646</name>
</gene>
<protein>
    <submittedName>
        <fullName evidence="3">Thioesterase superfamily protein</fullName>
    </submittedName>
</protein>
<dbReference type="SUPFAM" id="SSF54637">
    <property type="entry name" value="Thioesterase/thiol ester dehydrase-isomerase"/>
    <property type="match status" value="1"/>
</dbReference>
<evidence type="ECO:0000259" key="2">
    <source>
        <dbReference type="Pfam" id="PF20789"/>
    </source>
</evidence>
<reference evidence="3 4" key="1">
    <citation type="submission" date="2019-06" db="EMBL/GenBank/DDBJ databases">
        <title>Sequencing the genomes of 1000 actinobacteria strains.</title>
        <authorList>
            <person name="Klenk H.-P."/>
        </authorList>
    </citation>
    <scope>NUCLEOTIDE SEQUENCE [LARGE SCALE GENOMIC DNA]</scope>
    <source>
        <strain evidence="3 4">DSM 12335</strain>
    </source>
</reference>
<sequence>MLAAMTLPSDTTCYYLPLGDDTFQPTVHAQGAWAEEEQHMAPASGLLTRALTLHEPREDLQLARISFDILGMIHAAPSRIRTRTLRPGRTIELIEATMSVGDRDVVRATAWRLSRQDTSAVSVVEDPPLPAPPAWEPSETMHQTWAGGYIASIDVWAAPESRSGSARVWLRSEHDLVEGKESSALARFVGLVDTANGIATRQPPGRWMFPNTDLGIHLYRSPRGRWVGMDTTVSWGAEGVGLTSTVLHDEHGPVGRAEQILTVRPLRG</sequence>
<evidence type="ECO:0000313" key="4">
    <source>
        <dbReference type="Proteomes" id="UP000319516"/>
    </source>
</evidence>
<accession>A0A542YWI3</accession>
<proteinExistence type="predicted"/>
<feature type="domain" description="Acyl-CoA thioesterase-like N-terminal HotDog" evidence="1">
    <location>
        <begin position="32"/>
        <end position="112"/>
    </location>
</feature>
<dbReference type="EMBL" id="VFOP01000001">
    <property type="protein sequence ID" value="TQL52460.1"/>
    <property type="molecule type" value="Genomic_DNA"/>
</dbReference>
<name>A0A542YWI3_9MICO</name>
<organism evidence="3 4">
    <name type="scientific">Ornithinicoccus hortensis</name>
    <dbReference type="NCBI Taxonomy" id="82346"/>
    <lineage>
        <taxon>Bacteria</taxon>
        <taxon>Bacillati</taxon>
        <taxon>Actinomycetota</taxon>
        <taxon>Actinomycetes</taxon>
        <taxon>Micrococcales</taxon>
        <taxon>Intrasporangiaceae</taxon>
        <taxon>Ornithinicoccus</taxon>
    </lineage>
</organism>
<dbReference type="Pfam" id="PF20789">
    <property type="entry name" value="4HBT_3C"/>
    <property type="match status" value="1"/>
</dbReference>
<keyword evidence="4" id="KW-1185">Reference proteome</keyword>
<comment type="caution">
    <text evidence="3">The sequence shown here is derived from an EMBL/GenBank/DDBJ whole genome shotgun (WGS) entry which is preliminary data.</text>
</comment>
<feature type="domain" description="Acyl-CoA thioesterase-like C-terminal" evidence="2">
    <location>
        <begin position="147"/>
        <end position="263"/>
    </location>
</feature>